<dbReference type="EMBL" id="LAZR01066799">
    <property type="protein sequence ID" value="KKK52864.1"/>
    <property type="molecule type" value="Genomic_DNA"/>
</dbReference>
<feature type="non-terminal residue" evidence="1">
    <location>
        <position position="287"/>
    </location>
</feature>
<proteinExistence type="predicted"/>
<organism evidence="1">
    <name type="scientific">marine sediment metagenome</name>
    <dbReference type="NCBI Taxonomy" id="412755"/>
    <lineage>
        <taxon>unclassified sequences</taxon>
        <taxon>metagenomes</taxon>
        <taxon>ecological metagenomes</taxon>
    </lineage>
</organism>
<gene>
    <name evidence="1" type="ORF">LCGC14_3100620</name>
</gene>
<protein>
    <submittedName>
        <fullName evidence="1">Uncharacterized protein</fullName>
    </submittedName>
</protein>
<sequence>MAKRSTRTTLVDEDGNLINAANPLDVVTGPPGGLEVVQPTHDDLNCNANIQYEDADVTTERPLPVDPGFVLDAFGRQRITQPLTVFDSKQIFDNQPRFWDETEGLLDFTSTHSVLTASTVISYDAGATGGTFTRQSFMRFNYQPGKSQLIMMTGILRKSGSPLAQIGYFDDDNGLFFETNTEDVTGVVLRSGVSGSTVDTRVVQANWNLDVMDGSGVSGITLDWSKTQIFVIDFEWLGVGTARMGVFAHGEIHYVHQFRNANVLDVVYMSTPNLPCRYQLTAGAFEA</sequence>
<comment type="caution">
    <text evidence="1">The sequence shown here is derived from an EMBL/GenBank/DDBJ whole genome shotgun (WGS) entry which is preliminary data.</text>
</comment>
<dbReference type="AlphaFoldDB" id="A0A0F8YFF9"/>
<reference evidence="1" key="1">
    <citation type="journal article" date="2015" name="Nature">
        <title>Complex archaea that bridge the gap between prokaryotes and eukaryotes.</title>
        <authorList>
            <person name="Spang A."/>
            <person name="Saw J.H."/>
            <person name="Jorgensen S.L."/>
            <person name="Zaremba-Niedzwiedzka K."/>
            <person name="Martijn J."/>
            <person name="Lind A.E."/>
            <person name="van Eijk R."/>
            <person name="Schleper C."/>
            <person name="Guy L."/>
            <person name="Ettema T.J."/>
        </authorList>
    </citation>
    <scope>NUCLEOTIDE SEQUENCE</scope>
</reference>
<evidence type="ECO:0000313" key="1">
    <source>
        <dbReference type="EMBL" id="KKK52864.1"/>
    </source>
</evidence>
<name>A0A0F8YFF9_9ZZZZ</name>
<accession>A0A0F8YFF9</accession>